<feature type="binding site" evidence="2">
    <location>
        <position position="355"/>
    </location>
    <ligand>
        <name>Fe cation</name>
        <dbReference type="ChEBI" id="CHEBI:24875"/>
    </ligand>
</feature>
<evidence type="ECO:0000256" key="2">
    <source>
        <dbReference type="HAMAP-Rule" id="MF_00994"/>
    </source>
</evidence>
<feature type="domain" description="LapB rubredoxin metal binding" evidence="3">
    <location>
        <begin position="350"/>
        <end position="373"/>
    </location>
</feature>
<dbReference type="Gene3D" id="1.25.40.10">
    <property type="entry name" value="Tetratricopeptide repeat domain"/>
    <property type="match status" value="1"/>
</dbReference>
<proteinExistence type="inferred from homology"/>
<keyword evidence="2" id="KW-0677">Repeat</keyword>
<comment type="function">
    <text evidence="2">Modulates cellular lipopolysaccharide (LPS) levels by regulating LpxC, which is involved in lipid A biosynthesis. May act by modulating the proteolytic activity of FtsH towards LpxC. May also coordinate assembly of proteins involved in LPS synthesis at the plasma membrane.</text>
</comment>
<keyword evidence="2" id="KW-0812">Transmembrane</keyword>
<dbReference type="GO" id="GO:0009898">
    <property type="term" value="C:cytoplasmic side of plasma membrane"/>
    <property type="evidence" value="ECO:0007669"/>
    <property type="project" value="UniProtKB-UniRule"/>
</dbReference>
<feature type="topological domain" description="Cytoplasmic" evidence="2">
    <location>
        <begin position="22"/>
        <end position="384"/>
    </location>
</feature>
<feature type="binding site" evidence="2">
    <location>
        <position position="352"/>
    </location>
    <ligand>
        <name>Fe cation</name>
        <dbReference type="ChEBI" id="CHEBI:24875"/>
    </ligand>
</feature>
<keyword evidence="2" id="KW-0802">TPR repeat</keyword>
<organism evidence="4 5">
    <name type="scientific">Geopseudomonas guangdongensis</name>
    <dbReference type="NCBI Taxonomy" id="1245526"/>
    <lineage>
        <taxon>Bacteria</taxon>
        <taxon>Pseudomonadati</taxon>
        <taxon>Pseudomonadota</taxon>
        <taxon>Gammaproteobacteria</taxon>
        <taxon>Pseudomonadales</taxon>
        <taxon>Pseudomonadaceae</taxon>
        <taxon>Geopseudomonas</taxon>
    </lineage>
</organism>
<dbReference type="Pfam" id="PF13432">
    <property type="entry name" value="TPR_16"/>
    <property type="match status" value="1"/>
</dbReference>
<dbReference type="STRING" id="1245526.SAMN05216580_2198"/>
<dbReference type="InterPro" id="IPR030865">
    <property type="entry name" value="LapB"/>
</dbReference>
<dbReference type="Pfam" id="PF18073">
    <property type="entry name" value="Zn_ribbon_LapB"/>
    <property type="match status" value="1"/>
</dbReference>
<dbReference type="RefSeq" id="WP_090214359.1">
    <property type="nucleotide sequence ID" value="NZ_LT629780.1"/>
</dbReference>
<dbReference type="Proteomes" id="UP000243063">
    <property type="component" value="Chromosome I"/>
</dbReference>
<comment type="subcellular location">
    <subcellularLocation>
        <location evidence="2">Cell inner membrane</location>
        <topology evidence="2">Single-pass membrane protein</topology>
        <orientation evidence="2">Cytoplasmic side</orientation>
    </subcellularLocation>
</comment>
<dbReference type="GO" id="GO:0005506">
    <property type="term" value="F:iron ion binding"/>
    <property type="evidence" value="ECO:0007669"/>
    <property type="project" value="UniProtKB-UniRule"/>
</dbReference>
<dbReference type="Pfam" id="PF14559">
    <property type="entry name" value="TPR_19"/>
    <property type="match status" value="1"/>
</dbReference>
<gene>
    <name evidence="2" type="primary">lapB</name>
    <name evidence="4" type="ORF">SAMN05216580_2198</name>
</gene>
<dbReference type="OrthoDB" id="507476at2"/>
<name>A0A1H2H989_9GAMM</name>
<dbReference type="InterPro" id="IPR011990">
    <property type="entry name" value="TPR-like_helical_dom_sf"/>
</dbReference>
<protein>
    <recommendedName>
        <fullName evidence="2">Lipopolysaccharide assembly protein B</fullName>
    </recommendedName>
</protein>
<dbReference type="InterPro" id="IPR041166">
    <property type="entry name" value="Rubredoxin_2"/>
</dbReference>
<evidence type="ECO:0000256" key="1">
    <source>
        <dbReference type="ARBA" id="ARBA00022723"/>
    </source>
</evidence>
<feature type="binding site" evidence="2">
    <location>
        <position position="366"/>
    </location>
    <ligand>
        <name>Fe cation</name>
        <dbReference type="ChEBI" id="CHEBI:24875"/>
    </ligand>
</feature>
<keyword evidence="2" id="KW-1133">Transmembrane helix</keyword>
<dbReference type="EMBL" id="LT629780">
    <property type="protein sequence ID" value="SDU28382.1"/>
    <property type="molecule type" value="Genomic_DNA"/>
</dbReference>
<sequence length="384" mass="42761">MSDLLWLGLFMLAVASGWWLGRRERRPLERRRAAQAISDNHLLGQPSDATLKRLSEALEVSNDTFDAHLAVGRQFRQRGDLERATQVHQNLLARPELGRAEQERAQLELARDFLAAGVFSRAERLLQELVEARAGVSGEALLDLQRIYERERDWARAVEIARQLPPGEPSPQVALGHYYCEWAEQSLRRGEAAEARALLERALESDPACARASLLLARLHAAQGEERAAIGRLLQVAEQDRDFLAESLEPLLRHAASTGSLAQLEAYLREQLARDEPTVRDALALSLARVVGQREGDAAAQALLHEQLARRPSLALIRRLLECAPADAGALADSAVRDALARLAEEVPAWRCRRCGFQARRLHWQCPACHGWAVVRPRQAGPAH</sequence>
<accession>A0A1H2H989</accession>
<dbReference type="AlphaFoldDB" id="A0A1H2H989"/>
<reference evidence="5" key="1">
    <citation type="submission" date="2016-10" db="EMBL/GenBank/DDBJ databases">
        <authorList>
            <person name="Varghese N."/>
            <person name="Submissions S."/>
        </authorList>
    </citation>
    <scope>NUCLEOTIDE SEQUENCE [LARGE SCALE GENOMIC DNA]</scope>
    <source>
        <strain evidence="5">CCTCC 2012022</strain>
    </source>
</reference>
<dbReference type="HAMAP" id="MF_00994">
    <property type="entry name" value="LPS_assembly_LapB"/>
    <property type="match status" value="1"/>
</dbReference>
<dbReference type="GO" id="GO:0046890">
    <property type="term" value="P:regulation of lipid biosynthetic process"/>
    <property type="evidence" value="ECO:0007669"/>
    <property type="project" value="UniProtKB-UniRule"/>
</dbReference>
<feature type="binding site" evidence="2">
    <location>
        <position position="369"/>
    </location>
    <ligand>
        <name>Fe cation</name>
        <dbReference type="ChEBI" id="CHEBI:24875"/>
    </ligand>
</feature>
<keyword evidence="2" id="KW-0408">Iron</keyword>
<comment type="similarity">
    <text evidence="2">Belongs to the LapB family.</text>
</comment>
<keyword evidence="2" id="KW-1003">Cell membrane</keyword>
<keyword evidence="2" id="KW-0472">Membrane</keyword>
<dbReference type="GO" id="GO:0008653">
    <property type="term" value="P:lipopolysaccharide metabolic process"/>
    <property type="evidence" value="ECO:0007669"/>
    <property type="project" value="InterPro"/>
</dbReference>
<dbReference type="SUPFAM" id="SSF48452">
    <property type="entry name" value="TPR-like"/>
    <property type="match status" value="1"/>
</dbReference>
<keyword evidence="5" id="KW-1185">Reference proteome</keyword>
<evidence type="ECO:0000313" key="4">
    <source>
        <dbReference type="EMBL" id="SDU28382.1"/>
    </source>
</evidence>
<evidence type="ECO:0000259" key="3">
    <source>
        <dbReference type="Pfam" id="PF18073"/>
    </source>
</evidence>
<keyword evidence="1 2" id="KW-0479">Metal-binding</keyword>
<evidence type="ECO:0000313" key="5">
    <source>
        <dbReference type="Proteomes" id="UP000243063"/>
    </source>
</evidence>
<keyword evidence="2" id="KW-0997">Cell inner membrane</keyword>